<dbReference type="SUPFAM" id="SSF56112">
    <property type="entry name" value="Protein kinase-like (PK-like)"/>
    <property type="match status" value="1"/>
</dbReference>
<reference evidence="9" key="1">
    <citation type="journal article" date="2014" name="Int. J. Syst. Evol. Microbiol.">
        <title>Complete genome sequence of Corynebacterium casei LMG S-19264T (=DSM 44701T), isolated from a smear-ripened cheese.</title>
        <authorList>
            <consortium name="US DOE Joint Genome Institute (JGI-PGF)"/>
            <person name="Walter F."/>
            <person name="Albersmeier A."/>
            <person name="Kalinowski J."/>
            <person name="Ruckert C."/>
        </authorList>
    </citation>
    <scope>NUCLEOTIDE SEQUENCE</scope>
    <source>
        <strain evidence="9">JCM 19831</strain>
    </source>
</reference>
<gene>
    <name evidence="9" type="ORF">GCM10007977_029570</name>
</gene>
<dbReference type="GO" id="GO:0005524">
    <property type="term" value="F:ATP binding"/>
    <property type="evidence" value="ECO:0007669"/>
    <property type="project" value="UniProtKB-KW"/>
</dbReference>
<feature type="compositionally biased region" description="Low complexity" evidence="7">
    <location>
        <begin position="349"/>
        <end position="364"/>
    </location>
</feature>
<dbReference type="EMBL" id="BMPI01000012">
    <property type="protein sequence ID" value="GGM26452.1"/>
    <property type="molecule type" value="Genomic_DNA"/>
</dbReference>
<proteinExistence type="predicted"/>
<feature type="compositionally biased region" description="Low complexity" evidence="7">
    <location>
        <begin position="331"/>
        <end position="340"/>
    </location>
</feature>
<feature type="region of interest" description="Disordered" evidence="7">
    <location>
        <begin position="293"/>
        <end position="364"/>
    </location>
</feature>
<accession>A0A917TLG6</accession>
<evidence type="ECO:0000256" key="1">
    <source>
        <dbReference type="ARBA" id="ARBA00012513"/>
    </source>
</evidence>
<keyword evidence="5 9" id="KW-0418">Kinase</keyword>
<keyword evidence="2 9" id="KW-0723">Serine/threonine-protein kinase</keyword>
<keyword evidence="4" id="KW-0547">Nucleotide-binding</keyword>
<evidence type="ECO:0000256" key="5">
    <source>
        <dbReference type="ARBA" id="ARBA00022777"/>
    </source>
</evidence>
<feature type="compositionally biased region" description="Pro residues" evidence="7">
    <location>
        <begin position="318"/>
        <end position="330"/>
    </location>
</feature>
<dbReference type="Proteomes" id="UP000642070">
    <property type="component" value="Unassembled WGS sequence"/>
</dbReference>
<dbReference type="SMART" id="SM00220">
    <property type="entry name" value="S_TKc"/>
    <property type="match status" value="1"/>
</dbReference>
<comment type="caution">
    <text evidence="9">The sequence shown here is derived from an EMBL/GenBank/DDBJ whole genome shotgun (WGS) entry which is preliminary data.</text>
</comment>
<dbReference type="PANTHER" id="PTHR43289">
    <property type="entry name" value="MITOGEN-ACTIVATED PROTEIN KINASE KINASE KINASE 20-RELATED"/>
    <property type="match status" value="1"/>
</dbReference>
<dbReference type="PROSITE" id="PS50011">
    <property type="entry name" value="PROTEIN_KINASE_DOM"/>
    <property type="match status" value="1"/>
</dbReference>
<evidence type="ECO:0000313" key="9">
    <source>
        <dbReference type="EMBL" id="GGM26452.1"/>
    </source>
</evidence>
<dbReference type="Gene3D" id="3.30.200.20">
    <property type="entry name" value="Phosphorylase Kinase, domain 1"/>
    <property type="match status" value="1"/>
</dbReference>
<evidence type="ECO:0000259" key="8">
    <source>
        <dbReference type="PROSITE" id="PS50011"/>
    </source>
</evidence>
<dbReference type="GO" id="GO:0004674">
    <property type="term" value="F:protein serine/threonine kinase activity"/>
    <property type="evidence" value="ECO:0007669"/>
    <property type="project" value="UniProtKB-KW"/>
</dbReference>
<reference evidence="9" key="2">
    <citation type="submission" date="2020-09" db="EMBL/GenBank/DDBJ databases">
        <authorList>
            <person name="Sun Q."/>
            <person name="Ohkuma M."/>
        </authorList>
    </citation>
    <scope>NUCLEOTIDE SEQUENCE</scope>
    <source>
        <strain evidence="9">JCM 19831</strain>
    </source>
</reference>
<evidence type="ECO:0000256" key="6">
    <source>
        <dbReference type="ARBA" id="ARBA00022840"/>
    </source>
</evidence>
<dbReference type="PANTHER" id="PTHR43289:SF6">
    <property type="entry name" value="SERINE_THREONINE-PROTEIN KINASE NEKL-3"/>
    <property type="match status" value="1"/>
</dbReference>
<dbReference type="InterPro" id="IPR011009">
    <property type="entry name" value="Kinase-like_dom_sf"/>
</dbReference>
<sequence length="364" mass="37366">MLLEGRYRLLHRSGAGTSAELWSAQDELLRRRVAVRVLPPGRAGATERFLAAGRLGARLAHPLVAAVYDVGIADLPDRGRTPYIVMEFADGHPLPEPEPAGWRRAVRVAADVAAALAHAHGQWVAHGNLSPAKIVLTDVGVKVIGFGVDVADDLDAPARDVHALGLLLAPVAGPGTPAELAGLVRRCLADDPARRPSAADAAGLLDQIATAPVPPAAEIGAESVPAPGSPRRWTKRTTLVAGAAAVTVLTLLAVAQAAPGALPWFDRLPQQATVPAPTDGVCDEVPIAQRFCAPVATPPHRPPTTASVGPRRTTRPGVPNPPPTPSPSPSPAVSSSAPADSPSPPESPETPASSPVTAPSSTLL</sequence>
<dbReference type="Gene3D" id="1.10.510.10">
    <property type="entry name" value="Transferase(Phosphotransferase) domain 1"/>
    <property type="match status" value="1"/>
</dbReference>
<evidence type="ECO:0000256" key="4">
    <source>
        <dbReference type="ARBA" id="ARBA00022741"/>
    </source>
</evidence>
<evidence type="ECO:0000313" key="10">
    <source>
        <dbReference type="Proteomes" id="UP000642070"/>
    </source>
</evidence>
<dbReference type="RefSeq" id="WP_190250378.1">
    <property type="nucleotide sequence ID" value="NZ_BMPI01000012.1"/>
</dbReference>
<evidence type="ECO:0000256" key="7">
    <source>
        <dbReference type="SAM" id="MobiDB-lite"/>
    </source>
</evidence>
<evidence type="ECO:0000256" key="2">
    <source>
        <dbReference type="ARBA" id="ARBA00022527"/>
    </source>
</evidence>
<keyword evidence="6" id="KW-0067">ATP-binding</keyword>
<protein>
    <recommendedName>
        <fullName evidence="1">non-specific serine/threonine protein kinase</fullName>
        <ecNumber evidence="1">2.7.11.1</ecNumber>
    </recommendedName>
</protein>
<dbReference type="EC" id="2.7.11.1" evidence="1"/>
<name>A0A917TLG6_9ACTN</name>
<keyword evidence="3" id="KW-0808">Transferase</keyword>
<feature type="domain" description="Protein kinase" evidence="8">
    <location>
        <begin position="7"/>
        <end position="364"/>
    </location>
</feature>
<evidence type="ECO:0000256" key="3">
    <source>
        <dbReference type="ARBA" id="ARBA00022679"/>
    </source>
</evidence>
<dbReference type="AlphaFoldDB" id="A0A917TLG6"/>
<keyword evidence="10" id="KW-1185">Reference proteome</keyword>
<dbReference type="InterPro" id="IPR000719">
    <property type="entry name" value="Prot_kinase_dom"/>
</dbReference>
<organism evidence="9 10">
    <name type="scientific">Dactylosporangium sucinum</name>
    <dbReference type="NCBI Taxonomy" id="1424081"/>
    <lineage>
        <taxon>Bacteria</taxon>
        <taxon>Bacillati</taxon>
        <taxon>Actinomycetota</taxon>
        <taxon>Actinomycetes</taxon>
        <taxon>Micromonosporales</taxon>
        <taxon>Micromonosporaceae</taxon>
        <taxon>Dactylosporangium</taxon>
    </lineage>
</organism>